<sequence length="101" mass="11273">MRRGARVWVCVAGVPILGAAVSLLVHSLPTASVSIASTSRTEWSGVARTSQSHCDPHSPRLVSTLYQPAMFVFHRLFTRSCTKSWECSIRTWLEIILREMS</sequence>
<gene>
    <name evidence="1" type="ORF">ANN_05017</name>
</gene>
<organism evidence="1 2">
    <name type="scientific">Periplaneta americana</name>
    <name type="common">American cockroach</name>
    <name type="synonym">Blatta americana</name>
    <dbReference type="NCBI Taxonomy" id="6978"/>
    <lineage>
        <taxon>Eukaryota</taxon>
        <taxon>Metazoa</taxon>
        <taxon>Ecdysozoa</taxon>
        <taxon>Arthropoda</taxon>
        <taxon>Hexapoda</taxon>
        <taxon>Insecta</taxon>
        <taxon>Pterygota</taxon>
        <taxon>Neoptera</taxon>
        <taxon>Polyneoptera</taxon>
        <taxon>Dictyoptera</taxon>
        <taxon>Blattodea</taxon>
        <taxon>Blattoidea</taxon>
        <taxon>Blattidae</taxon>
        <taxon>Blattinae</taxon>
        <taxon>Periplaneta</taxon>
    </lineage>
</organism>
<dbReference type="Proteomes" id="UP001148838">
    <property type="component" value="Unassembled WGS sequence"/>
</dbReference>
<comment type="caution">
    <text evidence="1">The sequence shown here is derived from an EMBL/GenBank/DDBJ whole genome shotgun (WGS) entry which is preliminary data.</text>
</comment>
<keyword evidence="2" id="KW-1185">Reference proteome</keyword>
<evidence type="ECO:0008006" key="3">
    <source>
        <dbReference type="Google" id="ProtNLM"/>
    </source>
</evidence>
<dbReference type="EMBL" id="JAJSOF020000013">
    <property type="protein sequence ID" value="KAJ4443349.1"/>
    <property type="molecule type" value="Genomic_DNA"/>
</dbReference>
<reference evidence="1 2" key="1">
    <citation type="journal article" date="2022" name="Allergy">
        <title>Genome assembly and annotation of Periplaneta americana reveal a comprehensive cockroach allergen profile.</title>
        <authorList>
            <person name="Wang L."/>
            <person name="Xiong Q."/>
            <person name="Saelim N."/>
            <person name="Wang L."/>
            <person name="Nong W."/>
            <person name="Wan A.T."/>
            <person name="Shi M."/>
            <person name="Liu X."/>
            <person name="Cao Q."/>
            <person name="Hui J.H.L."/>
            <person name="Sookrung N."/>
            <person name="Leung T.F."/>
            <person name="Tungtrongchitr A."/>
            <person name="Tsui S.K.W."/>
        </authorList>
    </citation>
    <scope>NUCLEOTIDE SEQUENCE [LARGE SCALE GENOMIC DNA]</scope>
    <source>
        <strain evidence="1">PWHHKU_190912</strain>
    </source>
</reference>
<evidence type="ECO:0000313" key="1">
    <source>
        <dbReference type="EMBL" id="KAJ4443349.1"/>
    </source>
</evidence>
<proteinExistence type="predicted"/>
<accession>A0ABQ8TA24</accession>
<evidence type="ECO:0000313" key="2">
    <source>
        <dbReference type="Proteomes" id="UP001148838"/>
    </source>
</evidence>
<protein>
    <recommendedName>
        <fullName evidence="3">Secreted protein</fullName>
    </recommendedName>
</protein>
<name>A0ABQ8TA24_PERAM</name>